<gene>
    <name evidence="5" type="ORF">H9632_12375</name>
</gene>
<evidence type="ECO:0000259" key="4">
    <source>
        <dbReference type="Pfam" id="PF17853"/>
    </source>
</evidence>
<reference evidence="5 6" key="1">
    <citation type="submission" date="2020-08" db="EMBL/GenBank/DDBJ databases">
        <title>A Genomic Blueprint of the Chicken Gut Microbiome.</title>
        <authorList>
            <person name="Gilroy R."/>
            <person name="Ravi A."/>
            <person name="Getino M."/>
            <person name="Pursley I."/>
            <person name="Horton D.L."/>
            <person name="Alikhan N.-F."/>
            <person name="Baker D."/>
            <person name="Gharbi K."/>
            <person name="Hall N."/>
            <person name="Watson M."/>
            <person name="Adriaenssens E.M."/>
            <person name="Foster-Nyarko E."/>
            <person name="Jarju S."/>
            <person name="Secka A."/>
            <person name="Antonio M."/>
            <person name="Oren A."/>
            <person name="Chaudhuri R."/>
            <person name="La Ragione R.M."/>
            <person name="Hildebrand F."/>
            <person name="Pallen M.J."/>
        </authorList>
    </citation>
    <scope>NUCLEOTIDE SEQUENCE [LARGE SCALE GENOMIC DNA]</scope>
    <source>
        <strain evidence="5 6">Sa1YVA6</strain>
    </source>
</reference>
<organism evidence="5 6">
    <name type="scientific">Solibacillus merdavium</name>
    <dbReference type="NCBI Taxonomy" id="2762218"/>
    <lineage>
        <taxon>Bacteria</taxon>
        <taxon>Bacillati</taxon>
        <taxon>Bacillota</taxon>
        <taxon>Bacilli</taxon>
        <taxon>Bacillales</taxon>
        <taxon>Caryophanaceae</taxon>
        <taxon>Solibacillus</taxon>
    </lineage>
</organism>
<comment type="similarity">
    <text evidence="1">Belongs to the CdaR family.</text>
</comment>
<dbReference type="InterPro" id="IPR012914">
    <property type="entry name" value="PucR_dom"/>
</dbReference>
<evidence type="ECO:0000256" key="1">
    <source>
        <dbReference type="ARBA" id="ARBA00006754"/>
    </source>
</evidence>
<dbReference type="InterPro" id="IPR042070">
    <property type="entry name" value="PucR_C-HTH_sf"/>
</dbReference>
<protein>
    <submittedName>
        <fullName evidence="5">PucR family transcriptional regulator ligand-binding domain-containing protein</fullName>
    </submittedName>
</protein>
<dbReference type="Pfam" id="PF07905">
    <property type="entry name" value="PucR"/>
    <property type="match status" value="1"/>
</dbReference>
<feature type="domain" description="Purine catabolism PurC-like" evidence="2">
    <location>
        <begin position="6"/>
        <end position="125"/>
    </location>
</feature>
<feature type="domain" description="CdaR GGDEF-like" evidence="4">
    <location>
        <begin position="311"/>
        <end position="392"/>
    </location>
</feature>
<dbReference type="EMBL" id="JACSPW010000011">
    <property type="protein sequence ID" value="MBD8033858.1"/>
    <property type="molecule type" value="Genomic_DNA"/>
</dbReference>
<feature type="domain" description="PucR C-terminal helix-turn-helix" evidence="3">
    <location>
        <begin position="443"/>
        <end position="500"/>
    </location>
</feature>
<dbReference type="PANTHER" id="PTHR33744:SF1">
    <property type="entry name" value="DNA-BINDING TRANSCRIPTIONAL ACTIVATOR ADER"/>
    <property type="match status" value="1"/>
</dbReference>
<comment type="caution">
    <text evidence="5">The sequence shown here is derived from an EMBL/GenBank/DDBJ whole genome shotgun (WGS) entry which is preliminary data.</text>
</comment>
<accession>A0ABR8XPI3</accession>
<evidence type="ECO:0000259" key="2">
    <source>
        <dbReference type="Pfam" id="PF07905"/>
    </source>
</evidence>
<name>A0ABR8XPI3_9BACL</name>
<evidence type="ECO:0000313" key="5">
    <source>
        <dbReference type="EMBL" id="MBD8033858.1"/>
    </source>
</evidence>
<sequence>MITVREVLNRKYFESAKVVAGQTGLNHAIKWIHILEVIDVKQLIKGNELILTTGVILKDNEQGFLNFVQQLSDLEVAGLCIELGMYIQVVPESVINLANSLDFPLIVFQEIVPFIGITQDLHTAIIHQQYDILRQLEEYSQKINNYVLKVNDKAKILQYMQKYLNVNTYFEVNKGTSLAIPDKKIENYKYYINSLSSKNKASLEMTLFDQVYGTVHIYSEKREITELDLLILDRTVVTLSQFVLRDLYIEEKLESENRKFFEKWLEGKNSDDEMLYFIEESDQKLKKSGWMVMIHQMRRKNIIQDLTNYKMNLRQALQKEGFYTFIVEQSQYLIFILNDLGQADTYKERMKRAMNELINQYRLDTLIAVGKYVSHYNELKESYQTAQETLQIRMKNMELSYFYDELLLYHMVKVLQNNNSLMQAAKEKIEMLSHYDSKHNTNLIQTLDIFFQCNGLKKETAEKLFIVRQTLYHRLEKVEQIIGSDFMNYENRLCLELMLLMTKHNYYEGMKVT</sequence>
<dbReference type="Proteomes" id="UP000600565">
    <property type="component" value="Unassembled WGS sequence"/>
</dbReference>
<keyword evidence="6" id="KW-1185">Reference proteome</keyword>
<dbReference type="InterPro" id="IPR041522">
    <property type="entry name" value="CdaR_GGDEF"/>
</dbReference>
<dbReference type="Pfam" id="PF13556">
    <property type="entry name" value="HTH_30"/>
    <property type="match status" value="1"/>
</dbReference>
<evidence type="ECO:0000313" key="6">
    <source>
        <dbReference type="Proteomes" id="UP000600565"/>
    </source>
</evidence>
<dbReference type="Pfam" id="PF17853">
    <property type="entry name" value="GGDEF_2"/>
    <property type="match status" value="1"/>
</dbReference>
<dbReference type="InterPro" id="IPR025736">
    <property type="entry name" value="PucR_C-HTH_dom"/>
</dbReference>
<dbReference type="PANTHER" id="PTHR33744">
    <property type="entry name" value="CARBOHYDRATE DIACID REGULATOR"/>
    <property type="match status" value="1"/>
</dbReference>
<dbReference type="InterPro" id="IPR051448">
    <property type="entry name" value="CdaR-like_regulators"/>
</dbReference>
<dbReference type="Gene3D" id="1.10.10.2840">
    <property type="entry name" value="PucR C-terminal helix-turn-helix domain"/>
    <property type="match status" value="1"/>
</dbReference>
<dbReference type="RefSeq" id="WP_191704378.1">
    <property type="nucleotide sequence ID" value="NZ_JACSPW010000011.1"/>
</dbReference>
<proteinExistence type="inferred from homology"/>
<evidence type="ECO:0000259" key="3">
    <source>
        <dbReference type="Pfam" id="PF13556"/>
    </source>
</evidence>